<name>A0ABP5XLA6_9ACTN</name>
<evidence type="ECO:0008006" key="5">
    <source>
        <dbReference type="Google" id="ProtNLM"/>
    </source>
</evidence>
<evidence type="ECO:0000256" key="2">
    <source>
        <dbReference type="SAM" id="Phobius"/>
    </source>
</evidence>
<organism evidence="3 4">
    <name type="scientific">Streptomyces macrosporus</name>
    <dbReference type="NCBI Taxonomy" id="44032"/>
    <lineage>
        <taxon>Bacteria</taxon>
        <taxon>Bacillati</taxon>
        <taxon>Actinomycetota</taxon>
        <taxon>Actinomycetes</taxon>
        <taxon>Kitasatosporales</taxon>
        <taxon>Streptomycetaceae</taxon>
        <taxon>Streptomyces</taxon>
    </lineage>
</organism>
<feature type="transmembrane region" description="Helical" evidence="2">
    <location>
        <begin position="77"/>
        <end position="105"/>
    </location>
</feature>
<evidence type="ECO:0000256" key="1">
    <source>
        <dbReference type="SAM" id="MobiDB-lite"/>
    </source>
</evidence>
<evidence type="ECO:0000313" key="3">
    <source>
        <dbReference type="EMBL" id="GAA2455954.1"/>
    </source>
</evidence>
<protein>
    <recommendedName>
        <fullName evidence="5">DUF4190 domain-containing protein</fullName>
    </recommendedName>
</protein>
<proteinExistence type="predicted"/>
<dbReference type="RefSeq" id="WP_344326409.1">
    <property type="nucleotide sequence ID" value="NZ_BAAASZ010000031.1"/>
</dbReference>
<reference evidence="4" key="1">
    <citation type="journal article" date="2019" name="Int. J. Syst. Evol. Microbiol.">
        <title>The Global Catalogue of Microorganisms (GCM) 10K type strain sequencing project: providing services to taxonomists for standard genome sequencing and annotation.</title>
        <authorList>
            <consortium name="The Broad Institute Genomics Platform"/>
            <consortium name="The Broad Institute Genome Sequencing Center for Infectious Disease"/>
            <person name="Wu L."/>
            <person name="Ma J."/>
        </authorList>
    </citation>
    <scope>NUCLEOTIDE SEQUENCE [LARGE SCALE GENOMIC DNA]</scope>
    <source>
        <strain evidence="4">JCM 6305</strain>
    </source>
</reference>
<gene>
    <name evidence="3" type="ORF">GCM10010405_45000</name>
</gene>
<dbReference type="Proteomes" id="UP001501638">
    <property type="component" value="Unassembled WGS sequence"/>
</dbReference>
<sequence length="140" mass="14385">MSSHSSPRQGWDPGTQGTTATAARPPRNGLGIAALVLGLIALVSFWTVFGGVVLGLVALVLGIVGHRRVKRGEATNGAMALIGAIAGGLALAASVAVIAAGVSFLNSEEFGNLEDCLRNADSAAEERQCEQDFRNDVERG</sequence>
<keyword evidence="2" id="KW-1133">Transmembrane helix</keyword>
<feature type="region of interest" description="Disordered" evidence="1">
    <location>
        <begin position="1"/>
        <end position="23"/>
    </location>
</feature>
<keyword evidence="2" id="KW-0472">Membrane</keyword>
<evidence type="ECO:0000313" key="4">
    <source>
        <dbReference type="Proteomes" id="UP001501638"/>
    </source>
</evidence>
<keyword evidence="4" id="KW-1185">Reference proteome</keyword>
<dbReference type="EMBL" id="BAAASZ010000031">
    <property type="protein sequence ID" value="GAA2455954.1"/>
    <property type="molecule type" value="Genomic_DNA"/>
</dbReference>
<keyword evidence="2" id="KW-0812">Transmembrane</keyword>
<accession>A0ABP5XLA6</accession>
<comment type="caution">
    <text evidence="3">The sequence shown here is derived from an EMBL/GenBank/DDBJ whole genome shotgun (WGS) entry which is preliminary data.</text>
</comment>
<feature type="transmembrane region" description="Helical" evidence="2">
    <location>
        <begin position="32"/>
        <end position="65"/>
    </location>
</feature>